<proteinExistence type="inferred from homology"/>
<dbReference type="FunFam" id="3.40.50.2020:FF:000011">
    <property type="entry name" value="Putative ribose-phosphate pyrophosphokinase 1"/>
    <property type="match status" value="1"/>
</dbReference>
<keyword evidence="14" id="KW-1185">Reference proteome</keyword>
<name>A9V4S1_MONBE</name>
<evidence type="ECO:0000256" key="7">
    <source>
        <dbReference type="ARBA" id="ARBA00022741"/>
    </source>
</evidence>
<dbReference type="NCBIfam" id="TIGR01251">
    <property type="entry name" value="ribP_PPkin"/>
    <property type="match status" value="1"/>
</dbReference>
<evidence type="ECO:0000256" key="8">
    <source>
        <dbReference type="ARBA" id="ARBA00022777"/>
    </source>
</evidence>
<comment type="catalytic activity">
    <reaction evidence="11">
        <text>D-ribose 5-phosphate + ATP = 5-phospho-alpha-D-ribose 1-diphosphate + AMP + H(+)</text>
        <dbReference type="Rhea" id="RHEA:15609"/>
        <dbReference type="ChEBI" id="CHEBI:15378"/>
        <dbReference type="ChEBI" id="CHEBI:30616"/>
        <dbReference type="ChEBI" id="CHEBI:58017"/>
        <dbReference type="ChEBI" id="CHEBI:78346"/>
        <dbReference type="ChEBI" id="CHEBI:456215"/>
        <dbReference type="EC" id="2.7.6.1"/>
    </reaction>
</comment>
<gene>
    <name evidence="13" type="ORF">MONBRDRAFT_33328</name>
</gene>
<accession>A9V4S1</accession>
<evidence type="ECO:0000313" key="14">
    <source>
        <dbReference type="Proteomes" id="UP000001357"/>
    </source>
</evidence>
<evidence type="ECO:0000313" key="13">
    <source>
        <dbReference type="EMBL" id="EDQ87420.1"/>
    </source>
</evidence>
<dbReference type="STRING" id="81824.A9V4S1"/>
<dbReference type="GO" id="GO:0004749">
    <property type="term" value="F:ribose phosphate diphosphokinase activity"/>
    <property type="evidence" value="ECO:0000318"/>
    <property type="project" value="GO_Central"/>
</dbReference>
<dbReference type="InterPro" id="IPR029057">
    <property type="entry name" value="PRTase-like"/>
</dbReference>
<dbReference type="GO" id="GO:0009156">
    <property type="term" value="P:ribonucleoside monophosphate biosynthetic process"/>
    <property type="evidence" value="ECO:0007669"/>
    <property type="project" value="InterPro"/>
</dbReference>
<reference evidence="13 14" key="1">
    <citation type="journal article" date="2008" name="Nature">
        <title>The genome of the choanoflagellate Monosiga brevicollis and the origin of metazoans.</title>
        <authorList>
            <consortium name="JGI Sequencing"/>
            <person name="King N."/>
            <person name="Westbrook M.J."/>
            <person name="Young S.L."/>
            <person name="Kuo A."/>
            <person name="Abedin M."/>
            <person name="Chapman J."/>
            <person name="Fairclough S."/>
            <person name="Hellsten U."/>
            <person name="Isogai Y."/>
            <person name="Letunic I."/>
            <person name="Marr M."/>
            <person name="Pincus D."/>
            <person name="Putnam N."/>
            <person name="Rokas A."/>
            <person name="Wright K.J."/>
            <person name="Zuzow R."/>
            <person name="Dirks W."/>
            <person name="Good M."/>
            <person name="Goodstein D."/>
            <person name="Lemons D."/>
            <person name="Li W."/>
            <person name="Lyons J.B."/>
            <person name="Morris A."/>
            <person name="Nichols S."/>
            <person name="Richter D.J."/>
            <person name="Salamov A."/>
            <person name="Bork P."/>
            <person name="Lim W.A."/>
            <person name="Manning G."/>
            <person name="Miller W.T."/>
            <person name="McGinnis W."/>
            <person name="Shapiro H."/>
            <person name="Tjian R."/>
            <person name="Grigoriev I.V."/>
            <person name="Rokhsar D."/>
        </authorList>
    </citation>
    <scope>NUCLEOTIDE SEQUENCE [LARGE SCALE GENOMIC DNA]</scope>
    <source>
        <strain evidence="14">MX1 / ATCC 50154</strain>
    </source>
</reference>
<dbReference type="InParanoid" id="A9V4S1"/>
<evidence type="ECO:0000256" key="10">
    <source>
        <dbReference type="ARBA" id="ARBA00022842"/>
    </source>
</evidence>
<dbReference type="EMBL" id="CH991559">
    <property type="protein sequence ID" value="EDQ87420.1"/>
    <property type="molecule type" value="Genomic_DNA"/>
</dbReference>
<keyword evidence="4" id="KW-0808">Transferase</keyword>
<keyword evidence="6" id="KW-0545">Nucleotide biosynthesis</keyword>
<evidence type="ECO:0000259" key="12">
    <source>
        <dbReference type="Pfam" id="PF13793"/>
    </source>
</evidence>
<dbReference type="GO" id="GO:0005737">
    <property type="term" value="C:cytoplasm"/>
    <property type="evidence" value="ECO:0000318"/>
    <property type="project" value="GO_Central"/>
</dbReference>
<dbReference type="NCBIfam" id="NF002320">
    <property type="entry name" value="PRK01259.1"/>
    <property type="match status" value="1"/>
</dbReference>
<keyword evidence="10" id="KW-0460">Magnesium</keyword>
<dbReference type="GO" id="GO:0006164">
    <property type="term" value="P:purine nucleotide biosynthetic process"/>
    <property type="evidence" value="ECO:0000318"/>
    <property type="project" value="GO_Central"/>
</dbReference>
<dbReference type="InterPro" id="IPR005946">
    <property type="entry name" value="Rib-P_diPkinase"/>
</dbReference>
<dbReference type="SMART" id="SM01400">
    <property type="entry name" value="Pribosyltran_N"/>
    <property type="match status" value="1"/>
</dbReference>
<evidence type="ECO:0000256" key="1">
    <source>
        <dbReference type="ARBA" id="ARBA00004996"/>
    </source>
</evidence>
<dbReference type="Pfam" id="PF14572">
    <property type="entry name" value="Pribosyl_synth"/>
    <property type="match status" value="1"/>
</dbReference>
<dbReference type="FunCoup" id="A9V4S1">
    <property type="interactions" value="808"/>
</dbReference>
<dbReference type="GO" id="GO:0000287">
    <property type="term" value="F:magnesium ion binding"/>
    <property type="evidence" value="ECO:0007669"/>
    <property type="project" value="InterPro"/>
</dbReference>
<dbReference type="eggNOG" id="KOG1448">
    <property type="taxonomic scope" value="Eukaryota"/>
</dbReference>
<evidence type="ECO:0000256" key="3">
    <source>
        <dbReference type="ARBA" id="ARBA00013247"/>
    </source>
</evidence>
<dbReference type="PANTHER" id="PTHR10210:SF32">
    <property type="entry name" value="RIBOSE-PHOSPHATE PYROPHOSPHOKINASE 2"/>
    <property type="match status" value="1"/>
</dbReference>
<evidence type="ECO:0000256" key="2">
    <source>
        <dbReference type="ARBA" id="ARBA00006478"/>
    </source>
</evidence>
<dbReference type="CDD" id="cd06223">
    <property type="entry name" value="PRTases_typeI"/>
    <property type="match status" value="1"/>
</dbReference>
<dbReference type="EC" id="2.7.6.1" evidence="3"/>
<keyword evidence="9" id="KW-0067">ATP-binding</keyword>
<dbReference type="RefSeq" id="XP_001747680.1">
    <property type="nucleotide sequence ID" value="XM_001747628.1"/>
</dbReference>
<dbReference type="InterPro" id="IPR029099">
    <property type="entry name" value="Pribosyltran_N"/>
</dbReference>
<dbReference type="GO" id="GO:0006015">
    <property type="term" value="P:5-phosphoribose 1-diphosphate biosynthetic process"/>
    <property type="evidence" value="ECO:0000318"/>
    <property type="project" value="GO_Central"/>
</dbReference>
<dbReference type="Proteomes" id="UP000001357">
    <property type="component" value="Unassembled WGS sequence"/>
</dbReference>
<keyword evidence="5" id="KW-0479">Metal-binding</keyword>
<protein>
    <recommendedName>
        <fullName evidence="3">ribose-phosphate diphosphokinase</fullName>
        <ecNumber evidence="3">2.7.6.1</ecNumber>
    </recommendedName>
</protein>
<dbReference type="OMA" id="YFGWARQ"/>
<keyword evidence="8" id="KW-0418">Kinase</keyword>
<evidence type="ECO:0000256" key="4">
    <source>
        <dbReference type="ARBA" id="ARBA00022679"/>
    </source>
</evidence>
<organism evidence="13 14">
    <name type="scientific">Monosiga brevicollis</name>
    <name type="common">Choanoflagellate</name>
    <dbReference type="NCBI Taxonomy" id="81824"/>
    <lineage>
        <taxon>Eukaryota</taxon>
        <taxon>Choanoflagellata</taxon>
        <taxon>Craspedida</taxon>
        <taxon>Salpingoecidae</taxon>
        <taxon>Monosiga</taxon>
    </lineage>
</organism>
<dbReference type="AlphaFoldDB" id="A9V4S1"/>
<dbReference type="GO" id="GO:0005524">
    <property type="term" value="F:ATP binding"/>
    <property type="evidence" value="ECO:0007669"/>
    <property type="project" value="UniProtKB-KW"/>
</dbReference>
<keyword evidence="7" id="KW-0547">Nucleotide-binding</keyword>
<dbReference type="KEGG" id="mbr:MONBRDRAFT_33328"/>
<dbReference type="SUPFAM" id="SSF53271">
    <property type="entry name" value="PRTase-like"/>
    <property type="match status" value="1"/>
</dbReference>
<evidence type="ECO:0000256" key="11">
    <source>
        <dbReference type="ARBA" id="ARBA00049535"/>
    </source>
</evidence>
<evidence type="ECO:0000256" key="5">
    <source>
        <dbReference type="ARBA" id="ARBA00022723"/>
    </source>
</evidence>
<sequence>MSSGNIKILSGQENHTLAKRISDKLGLPLEPCHVAKFANQETAVEIGVSVRGEDVFIVGCGSGEVNDNLMEMLIMINACKYASAQRITAILPIYPYARQDKKDKSRAPITAKLVANMLTVAGADHIITMDLHASQIQGFFDVPVDNLYAEPAIIQYIMENFPNLADTVVVSPDAGGAKRVTSIAEQLGAAFALIHKERKKANEVASMTLVGHVAGKRAILVDDIADTCGTLCMAAQKLADQGAEDVTAIVTHGLFSRDAIKKLNDTPALTRIVVTNTCPLGDKLERCSKLQIIDIAGILSEAIRRTHNGESVSYLFNYVPH</sequence>
<feature type="domain" description="Ribose-phosphate pyrophosphokinase N-terminal" evidence="12">
    <location>
        <begin position="6"/>
        <end position="122"/>
    </location>
</feature>
<dbReference type="Pfam" id="PF13793">
    <property type="entry name" value="Pribosyltran_N"/>
    <property type="match status" value="1"/>
</dbReference>
<comment type="pathway">
    <text evidence="1">Metabolic intermediate biosynthesis; 5-phospho-alpha-D-ribose 1-diphosphate biosynthesis; 5-phospho-alpha-D-ribose 1-diphosphate from D-ribose 5-phosphate (route I): step 1/1.</text>
</comment>
<dbReference type="GeneID" id="5892918"/>
<evidence type="ECO:0000256" key="9">
    <source>
        <dbReference type="ARBA" id="ARBA00022840"/>
    </source>
</evidence>
<dbReference type="InterPro" id="IPR000836">
    <property type="entry name" value="PRTase_dom"/>
</dbReference>
<dbReference type="PANTHER" id="PTHR10210">
    <property type="entry name" value="RIBOSE-PHOSPHATE DIPHOSPHOKINASE FAMILY MEMBER"/>
    <property type="match status" value="1"/>
</dbReference>
<dbReference type="Gene3D" id="3.40.50.2020">
    <property type="match status" value="2"/>
</dbReference>
<dbReference type="GO" id="GO:0016301">
    <property type="term" value="F:kinase activity"/>
    <property type="evidence" value="ECO:0007669"/>
    <property type="project" value="UniProtKB-KW"/>
</dbReference>
<dbReference type="PROSITE" id="PS00114">
    <property type="entry name" value="PRPP_SYNTHASE"/>
    <property type="match status" value="1"/>
</dbReference>
<evidence type="ECO:0000256" key="6">
    <source>
        <dbReference type="ARBA" id="ARBA00022727"/>
    </source>
</evidence>
<dbReference type="InterPro" id="IPR000842">
    <property type="entry name" value="PRib_PP_synth_CS"/>
</dbReference>
<comment type="similarity">
    <text evidence="2">Belongs to the ribose-phosphate pyrophosphokinase family.</text>
</comment>